<dbReference type="EMBL" id="JANUGQ010000017">
    <property type="protein sequence ID" value="MCS0637905.1"/>
    <property type="molecule type" value="Genomic_DNA"/>
</dbReference>
<proteinExistence type="predicted"/>
<protein>
    <submittedName>
        <fullName evidence="2">Dipeptidase</fullName>
    </submittedName>
</protein>
<name>A0ABT2CKR5_9ACTN</name>
<evidence type="ECO:0000256" key="1">
    <source>
        <dbReference type="SAM" id="MobiDB-lite"/>
    </source>
</evidence>
<sequence length="430" mass="44607">MADLQHPQHPITPSRPTSGASPVPRALASRPAHSCAPTAPPISRTPGVPPRGAAEAPAPSSVDLARARVLLAAQLVVDGHNTLAQELGRTPWQTLCDGESTLDVDIPRIRAGGVGAQFWALHPPDPETDPETGTATAPETGSGTGPGTAPAPDTTPGLVPALVPDPEAGTDRLISSTLDRIDAVRSLITSCPESLSLARTAREMADARDRGRVASLLGPVAGAALGDSLGTLRAYHALGVRSVSLAGTHWAEVPDGLTAFGEEVIRELNRLGVLADLSGAAPATMHRVLDVTSAPVMFSRSAAYALTPHPANVPDDLLRRLRANGGVCMVGFAPELVENGHVPPAVRDVADHLEHVREVAGPESVGISGSYGSRAQVPHTVGLEDASCYPHLIAELLHRDWPESDIAALTWGNAVRVVREAADLATPPPP</sequence>
<dbReference type="InterPro" id="IPR032466">
    <property type="entry name" value="Metal_Hydrolase"/>
</dbReference>
<feature type="region of interest" description="Disordered" evidence="1">
    <location>
        <begin position="1"/>
        <end position="59"/>
    </location>
</feature>
<feature type="region of interest" description="Disordered" evidence="1">
    <location>
        <begin position="122"/>
        <end position="157"/>
    </location>
</feature>
<dbReference type="SUPFAM" id="SSF51556">
    <property type="entry name" value="Metallo-dependent hydrolases"/>
    <property type="match status" value="1"/>
</dbReference>
<dbReference type="PANTHER" id="PTHR10443">
    <property type="entry name" value="MICROSOMAL DIPEPTIDASE"/>
    <property type="match status" value="1"/>
</dbReference>
<accession>A0ABT2CKR5</accession>
<dbReference type="Proteomes" id="UP001431313">
    <property type="component" value="Unassembled WGS sequence"/>
</dbReference>
<dbReference type="Pfam" id="PF01244">
    <property type="entry name" value="Peptidase_M19"/>
    <property type="match status" value="1"/>
</dbReference>
<dbReference type="PANTHER" id="PTHR10443:SF12">
    <property type="entry name" value="DIPEPTIDASE"/>
    <property type="match status" value="1"/>
</dbReference>
<dbReference type="Gene3D" id="3.20.20.140">
    <property type="entry name" value="Metal-dependent hydrolases"/>
    <property type="match status" value="1"/>
</dbReference>
<feature type="compositionally biased region" description="Low complexity" evidence="1">
    <location>
        <begin position="131"/>
        <end position="157"/>
    </location>
</feature>
<dbReference type="RefSeq" id="WP_258789167.1">
    <property type="nucleotide sequence ID" value="NZ_JANUGQ010000017.1"/>
</dbReference>
<dbReference type="InterPro" id="IPR008257">
    <property type="entry name" value="Pept_M19"/>
</dbReference>
<evidence type="ECO:0000313" key="2">
    <source>
        <dbReference type="EMBL" id="MCS0637905.1"/>
    </source>
</evidence>
<organism evidence="2 3">
    <name type="scientific">Streptomyces pyxinae</name>
    <dbReference type="NCBI Taxonomy" id="2970734"/>
    <lineage>
        <taxon>Bacteria</taxon>
        <taxon>Bacillati</taxon>
        <taxon>Actinomycetota</taxon>
        <taxon>Actinomycetes</taxon>
        <taxon>Kitasatosporales</taxon>
        <taxon>Streptomycetaceae</taxon>
        <taxon>Streptomyces</taxon>
    </lineage>
</organism>
<keyword evidence="3" id="KW-1185">Reference proteome</keyword>
<gene>
    <name evidence="2" type="ORF">NX801_20035</name>
</gene>
<evidence type="ECO:0000313" key="3">
    <source>
        <dbReference type="Proteomes" id="UP001431313"/>
    </source>
</evidence>
<dbReference type="PROSITE" id="PS51365">
    <property type="entry name" value="RENAL_DIPEPTIDASE_2"/>
    <property type="match status" value="1"/>
</dbReference>
<reference evidence="2" key="1">
    <citation type="submission" date="2022-08" db="EMBL/GenBank/DDBJ databases">
        <authorList>
            <person name="Somphong A."/>
            <person name="Phongsopitanun W."/>
        </authorList>
    </citation>
    <scope>NUCLEOTIDE SEQUENCE</scope>
    <source>
        <strain evidence="2">LP05-1</strain>
    </source>
</reference>
<comment type="caution">
    <text evidence="2">The sequence shown here is derived from an EMBL/GenBank/DDBJ whole genome shotgun (WGS) entry which is preliminary data.</text>
</comment>